<dbReference type="Gene3D" id="3.40.50.150">
    <property type="entry name" value="Vaccinia Virus protein VP39"/>
    <property type="match status" value="1"/>
</dbReference>
<feature type="domain" description="Methyltransferase" evidence="1">
    <location>
        <begin position="45"/>
        <end position="142"/>
    </location>
</feature>
<dbReference type="InterPro" id="IPR029063">
    <property type="entry name" value="SAM-dependent_MTases_sf"/>
</dbReference>
<gene>
    <name evidence="2" type="ORF">METZ01_LOCUS488142</name>
</gene>
<dbReference type="EMBL" id="UINC01211406">
    <property type="protein sequence ID" value="SVE35288.1"/>
    <property type="molecule type" value="Genomic_DNA"/>
</dbReference>
<dbReference type="CDD" id="cd02440">
    <property type="entry name" value="AdoMet_MTases"/>
    <property type="match status" value="1"/>
</dbReference>
<dbReference type="Pfam" id="PF13847">
    <property type="entry name" value="Methyltransf_31"/>
    <property type="match status" value="1"/>
</dbReference>
<accession>A0A383CUI3</accession>
<dbReference type="AlphaFoldDB" id="A0A383CUI3"/>
<evidence type="ECO:0000259" key="1">
    <source>
        <dbReference type="Pfam" id="PF13847"/>
    </source>
</evidence>
<dbReference type="InterPro" id="IPR025714">
    <property type="entry name" value="Methyltranfer_dom"/>
</dbReference>
<reference evidence="2" key="1">
    <citation type="submission" date="2018-05" db="EMBL/GenBank/DDBJ databases">
        <authorList>
            <person name="Lanie J.A."/>
            <person name="Ng W.-L."/>
            <person name="Kazmierczak K.M."/>
            <person name="Andrzejewski T.M."/>
            <person name="Davidsen T.M."/>
            <person name="Wayne K.J."/>
            <person name="Tettelin H."/>
            <person name="Glass J.I."/>
            <person name="Rusch D."/>
            <person name="Podicherti R."/>
            <person name="Tsui H.-C.T."/>
            <person name="Winkler M.E."/>
        </authorList>
    </citation>
    <scope>NUCLEOTIDE SEQUENCE</scope>
</reference>
<feature type="non-terminal residue" evidence="2">
    <location>
        <position position="173"/>
    </location>
</feature>
<proteinExistence type="predicted"/>
<protein>
    <recommendedName>
        <fullName evidence="1">Methyltransferase domain-containing protein</fullName>
    </recommendedName>
</protein>
<name>A0A383CUI3_9ZZZZ</name>
<dbReference type="SUPFAM" id="SSF53335">
    <property type="entry name" value="S-adenosyl-L-methionine-dependent methyltransferases"/>
    <property type="match status" value="1"/>
</dbReference>
<organism evidence="2">
    <name type="scientific">marine metagenome</name>
    <dbReference type="NCBI Taxonomy" id="408172"/>
    <lineage>
        <taxon>unclassified sequences</taxon>
        <taxon>metagenomes</taxon>
        <taxon>ecological metagenomes</taxon>
    </lineage>
</organism>
<evidence type="ECO:0000313" key="2">
    <source>
        <dbReference type="EMBL" id="SVE35288.1"/>
    </source>
</evidence>
<sequence length="173" mass="20115">MNLKKVNFFDEYSSFYKTGQTGTKPKMLNARFHALIENNKEIIENATILDLANHDGRWSLAALKNGAKKVYGIEGKKELVQKGLENMKKYGIPEDKYNFVVGDIFEEIKKIPSREIDVVFCFGIFYHVSNHMELLKEIKKLQPKYLILDTEINKSKSPIVRFRKEPYYTPDST</sequence>